<evidence type="ECO:0000313" key="2">
    <source>
        <dbReference type="EMBL" id="UYM04074.1"/>
    </source>
</evidence>
<keyword evidence="1" id="KW-1133">Transmembrane helix</keyword>
<organism evidence="2 3">
    <name type="scientific">Solicola gregarius</name>
    <dbReference type="NCBI Taxonomy" id="2908642"/>
    <lineage>
        <taxon>Bacteria</taxon>
        <taxon>Bacillati</taxon>
        <taxon>Actinomycetota</taxon>
        <taxon>Actinomycetes</taxon>
        <taxon>Propionibacteriales</taxon>
        <taxon>Nocardioidaceae</taxon>
        <taxon>Solicola</taxon>
    </lineage>
</organism>
<dbReference type="RefSeq" id="WP_271632727.1">
    <property type="nucleotide sequence ID" value="NZ_CP094970.1"/>
</dbReference>
<evidence type="ECO:0000313" key="3">
    <source>
        <dbReference type="Proteomes" id="UP001164390"/>
    </source>
</evidence>
<evidence type="ECO:0000256" key="1">
    <source>
        <dbReference type="SAM" id="Phobius"/>
    </source>
</evidence>
<keyword evidence="1" id="KW-0812">Transmembrane</keyword>
<dbReference type="KEGG" id="sgrg:L0C25_16185"/>
<protein>
    <submittedName>
        <fullName evidence="2">Uncharacterized protein</fullName>
    </submittedName>
</protein>
<sequence length="63" mass="6876">MHFVYRQWIRVSTAHPRDERGDVPGWVMITLMTAALVAAILAVARPGLQGMLQSALDRVSGSA</sequence>
<gene>
    <name evidence="2" type="ORF">L0C25_16185</name>
</gene>
<proteinExistence type="predicted"/>
<reference evidence="2" key="1">
    <citation type="submission" date="2022-01" db="EMBL/GenBank/DDBJ databases">
        <title>Nocardioidaceae gen. sp. A5X3R13.</title>
        <authorList>
            <person name="Lopez Marin M.A."/>
            <person name="Uhlik O."/>
        </authorList>
    </citation>
    <scope>NUCLEOTIDE SEQUENCE</scope>
    <source>
        <strain evidence="2">A5X3R13</strain>
    </source>
</reference>
<dbReference type="EMBL" id="CP094970">
    <property type="protein sequence ID" value="UYM04074.1"/>
    <property type="molecule type" value="Genomic_DNA"/>
</dbReference>
<accession>A0AA46TEV7</accession>
<keyword evidence="3" id="KW-1185">Reference proteome</keyword>
<dbReference type="Proteomes" id="UP001164390">
    <property type="component" value="Chromosome"/>
</dbReference>
<keyword evidence="1" id="KW-0472">Membrane</keyword>
<dbReference type="AlphaFoldDB" id="A0AA46TEV7"/>
<name>A0AA46TEV7_9ACTN</name>
<feature type="transmembrane region" description="Helical" evidence="1">
    <location>
        <begin position="25"/>
        <end position="44"/>
    </location>
</feature>